<keyword evidence="8 11" id="KW-0560">Oxidoreductase</keyword>
<feature type="binding site" evidence="11">
    <location>
        <position position="244"/>
    </location>
    <ligand>
        <name>FMN</name>
        <dbReference type="ChEBI" id="CHEBI:58210"/>
    </ligand>
</feature>
<evidence type="ECO:0000256" key="1">
    <source>
        <dbReference type="ARBA" id="ARBA00003125"/>
    </source>
</evidence>
<name>A0A0B1QB64_9HYPH</name>
<dbReference type="GO" id="GO:0044205">
    <property type="term" value="P:'de novo' UMP biosynthetic process"/>
    <property type="evidence" value="ECO:0007669"/>
    <property type="project" value="UniProtKB-UniRule"/>
</dbReference>
<feature type="binding site" evidence="11">
    <location>
        <position position="296"/>
    </location>
    <ligand>
        <name>FMN</name>
        <dbReference type="ChEBI" id="CHEBI:58210"/>
    </ligand>
</feature>
<dbReference type="EMBL" id="JRFJ01000001">
    <property type="protein sequence ID" value="KHJ56080.1"/>
    <property type="molecule type" value="Genomic_DNA"/>
</dbReference>
<evidence type="ECO:0000256" key="6">
    <source>
        <dbReference type="ARBA" id="ARBA00022643"/>
    </source>
</evidence>
<protein>
    <recommendedName>
        <fullName evidence="11">Dihydroorotate dehydrogenase (quinone)</fullName>
        <ecNumber evidence="11">1.3.5.2</ecNumber>
    </recommendedName>
    <alternativeName>
        <fullName evidence="11">DHOdehase</fullName>
        <shortName evidence="11">DHOD</shortName>
        <shortName evidence="11">DHODase</shortName>
    </alternativeName>
    <alternativeName>
        <fullName evidence="11">Dihydroorotate oxidase</fullName>
    </alternativeName>
</protein>
<feature type="binding site" evidence="11">
    <location>
        <begin position="245"/>
        <end position="246"/>
    </location>
    <ligand>
        <name>substrate</name>
    </ligand>
</feature>
<evidence type="ECO:0000256" key="11">
    <source>
        <dbReference type="HAMAP-Rule" id="MF_00225"/>
    </source>
</evidence>
<dbReference type="CDD" id="cd04738">
    <property type="entry name" value="DHOD_2_like"/>
    <property type="match status" value="1"/>
</dbReference>
<dbReference type="PROSITE" id="PS00911">
    <property type="entry name" value="DHODEHASE_1"/>
    <property type="match status" value="1"/>
</dbReference>
<comment type="subunit">
    <text evidence="11">Monomer.</text>
</comment>
<evidence type="ECO:0000256" key="2">
    <source>
        <dbReference type="ARBA" id="ARBA00004370"/>
    </source>
</evidence>
<organism evidence="13 14">
    <name type="scientific">Aureimonas altamirensis</name>
    <dbReference type="NCBI Taxonomy" id="370622"/>
    <lineage>
        <taxon>Bacteria</taxon>
        <taxon>Pseudomonadati</taxon>
        <taxon>Pseudomonadota</taxon>
        <taxon>Alphaproteobacteria</taxon>
        <taxon>Hyphomicrobiales</taxon>
        <taxon>Aurantimonadaceae</taxon>
        <taxon>Aureimonas</taxon>
    </lineage>
</organism>
<comment type="pathway">
    <text evidence="3 11">Pyrimidine metabolism; UMP biosynthesis via de novo pathway; orotate from (S)-dihydroorotate (quinone route): step 1/1.</text>
</comment>
<proteinExistence type="inferred from homology"/>
<dbReference type="PANTHER" id="PTHR48109">
    <property type="entry name" value="DIHYDROOROTATE DEHYDROGENASE (QUINONE), MITOCHONDRIAL-RELATED"/>
    <property type="match status" value="1"/>
</dbReference>
<comment type="function">
    <text evidence="1 11">Catalyzes the conversion of dihydroorotate to orotate with quinone as electron acceptor.</text>
</comment>
<dbReference type="OrthoDB" id="9802377at2"/>
<dbReference type="HAMAP" id="MF_00225">
    <property type="entry name" value="DHO_dh_type2"/>
    <property type="match status" value="1"/>
</dbReference>
<keyword evidence="9 11" id="KW-0472">Membrane</keyword>
<keyword evidence="6 11" id="KW-0288">FMN</keyword>
<evidence type="ECO:0000256" key="8">
    <source>
        <dbReference type="ARBA" id="ARBA00023002"/>
    </source>
</evidence>
<evidence type="ECO:0000259" key="12">
    <source>
        <dbReference type="Pfam" id="PF01180"/>
    </source>
</evidence>
<feature type="binding site" evidence="11">
    <location>
        <begin position="317"/>
        <end position="318"/>
    </location>
    <ligand>
        <name>FMN</name>
        <dbReference type="ChEBI" id="CHEBI:58210"/>
    </ligand>
</feature>
<dbReference type="InterPro" id="IPR005720">
    <property type="entry name" value="Dihydroorotate_DH_cat"/>
</dbReference>
<dbReference type="NCBIfam" id="NF003652">
    <property type="entry name" value="PRK05286.2-5"/>
    <property type="match status" value="1"/>
</dbReference>
<dbReference type="NCBIfam" id="NF003645">
    <property type="entry name" value="PRK05286.1-2"/>
    <property type="match status" value="1"/>
</dbReference>
<sequence length="371" mass="39555">MSVAYRLAKPLLFRMDPEQAHTLSIRALKTGLMPRIEVPTDPRLKVELAGLSFPNPLGLAAGYDKNGEVPDAMLKLGFGFIEVGTVTPQPQDGNPKPRIFRLPEAGAIINRLGFNNDGHAEVAARLKKRVRKAGIVGVNIGANKDSGNRIADYVAGVHCFAPLASYLTVNISSPNTPGLRSLQKGDELVELLHAVAAARDGAAALAAVPSCPIFLKVAPDLSLPEIGAIADTVRKYKLDGLIVSNTTLSRYGVEGREHGEEAGGLSGRPLISRSSFALAAFRKALGPDFPLIGAGGVESARTCLAKMEAGADLVQFYTALVYAGPRLPLRILNGLVHYLDKSRAPNLRRIRDTRVDEILERGPPPAEQVGS</sequence>
<dbReference type="InterPro" id="IPR013785">
    <property type="entry name" value="Aldolase_TIM"/>
</dbReference>
<dbReference type="GO" id="GO:0106430">
    <property type="term" value="F:dihydroorotate dehydrogenase (quinone) activity"/>
    <property type="evidence" value="ECO:0007669"/>
    <property type="project" value="UniProtKB-EC"/>
</dbReference>
<reference evidence="13 14" key="1">
    <citation type="submission" date="2014-09" db="EMBL/GenBank/DDBJ databases">
        <title>Isolation and characterization of Aurantimonas altamirensis ON-56566 from clinical sample following a dog bite.</title>
        <authorList>
            <person name="Eshaghi A."/>
            <person name="Li A."/>
            <person name="Shahinas D."/>
            <person name="Bahn P."/>
            <person name="Kus J.V."/>
            <person name="Patel S.N."/>
        </authorList>
    </citation>
    <scope>NUCLEOTIDE SEQUENCE [LARGE SCALE GENOMIC DNA]</scope>
    <source>
        <strain evidence="13 14">ON-56566</strain>
    </source>
</reference>
<evidence type="ECO:0000256" key="3">
    <source>
        <dbReference type="ARBA" id="ARBA00005161"/>
    </source>
</evidence>
<feature type="binding site" evidence="11">
    <location>
        <position position="65"/>
    </location>
    <ligand>
        <name>substrate</name>
    </ligand>
</feature>
<dbReference type="PROSITE" id="PS00912">
    <property type="entry name" value="DHODEHASE_2"/>
    <property type="match status" value="1"/>
</dbReference>
<evidence type="ECO:0000313" key="14">
    <source>
        <dbReference type="Proteomes" id="UP000030826"/>
    </source>
</evidence>
<comment type="caution">
    <text evidence="13">The sequence shown here is derived from an EMBL/GenBank/DDBJ whole genome shotgun (WGS) entry which is preliminary data.</text>
</comment>
<dbReference type="GO" id="GO:0006207">
    <property type="term" value="P:'de novo' pyrimidine nucleobase biosynthetic process"/>
    <property type="evidence" value="ECO:0007669"/>
    <property type="project" value="UniProtKB-UniRule"/>
</dbReference>
<evidence type="ECO:0000256" key="9">
    <source>
        <dbReference type="ARBA" id="ARBA00023136"/>
    </source>
</evidence>
<dbReference type="Pfam" id="PF01180">
    <property type="entry name" value="DHO_dh"/>
    <property type="match status" value="1"/>
</dbReference>
<comment type="subcellular location">
    <subcellularLocation>
        <location evidence="11">Cell membrane</location>
        <topology evidence="11">Peripheral membrane protein</topology>
    </subcellularLocation>
    <subcellularLocation>
        <location evidence="2">Membrane</location>
    </subcellularLocation>
</comment>
<dbReference type="RefSeq" id="WP_039189430.1">
    <property type="nucleotide sequence ID" value="NZ_JRFJ01000001.1"/>
</dbReference>
<feature type="binding site" evidence="11">
    <location>
        <position position="170"/>
    </location>
    <ligand>
        <name>substrate</name>
    </ligand>
</feature>
<comment type="similarity">
    <text evidence="4 11">Belongs to the dihydroorotate dehydrogenase family. Type 2 subfamily.</text>
</comment>
<evidence type="ECO:0000256" key="4">
    <source>
        <dbReference type="ARBA" id="ARBA00005359"/>
    </source>
</evidence>
<feature type="binding site" evidence="11">
    <location>
        <begin position="110"/>
        <end position="114"/>
    </location>
    <ligand>
        <name>substrate</name>
    </ligand>
</feature>
<dbReference type="Proteomes" id="UP000030826">
    <property type="component" value="Unassembled WGS sequence"/>
</dbReference>
<feature type="binding site" evidence="11">
    <location>
        <begin position="61"/>
        <end position="65"/>
    </location>
    <ligand>
        <name>FMN</name>
        <dbReference type="ChEBI" id="CHEBI:58210"/>
    </ligand>
</feature>
<feature type="binding site" evidence="11">
    <location>
        <position position="216"/>
    </location>
    <ligand>
        <name>FMN</name>
        <dbReference type="ChEBI" id="CHEBI:58210"/>
    </ligand>
</feature>
<dbReference type="AlphaFoldDB" id="A0A0B1QB64"/>
<dbReference type="PANTHER" id="PTHR48109:SF4">
    <property type="entry name" value="DIHYDROOROTATE DEHYDROGENASE (QUINONE), MITOCHONDRIAL"/>
    <property type="match status" value="1"/>
</dbReference>
<keyword evidence="7 11" id="KW-0665">Pyrimidine biosynthesis</keyword>
<feature type="binding site" evidence="11">
    <location>
        <position position="170"/>
    </location>
    <ligand>
        <name>FMN</name>
        <dbReference type="ChEBI" id="CHEBI:58210"/>
    </ligand>
</feature>
<dbReference type="GO" id="GO:0005737">
    <property type="term" value="C:cytoplasm"/>
    <property type="evidence" value="ECO:0007669"/>
    <property type="project" value="InterPro"/>
</dbReference>
<evidence type="ECO:0000256" key="10">
    <source>
        <dbReference type="ARBA" id="ARBA00048639"/>
    </source>
</evidence>
<dbReference type="InterPro" id="IPR001295">
    <property type="entry name" value="Dihydroorotate_DH_CS"/>
</dbReference>
<dbReference type="NCBIfam" id="TIGR01036">
    <property type="entry name" value="pyrD_sub2"/>
    <property type="match status" value="1"/>
</dbReference>
<keyword evidence="11" id="KW-1003">Cell membrane</keyword>
<evidence type="ECO:0000313" key="13">
    <source>
        <dbReference type="EMBL" id="KHJ56080.1"/>
    </source>
</evidence>
<comment type="cofactor">
    <cofactor evidence="11">
        <name>FMN</name>
        <dbReference type="ChEBI" id="CHEBI:58210"/>
    </cofactor>
    <text evidence="11">Binds 1 FMN per subunit.</text>
</comment>
<evidence type="ECO:0000256" key="7">
    <source>
        <dbReference type="ARBA" id="ARBA00022975"/>
    </source>
</evidence>
<feature type="binding site" evidence="11">
    <location>
        <position position="175"/>
    </location>
    <ligand>
        <name>substrate</name>
    </ligand>
</feature>
<dbReference type="GO" id="GO:0005886">
    <property type="term" value="C:plasma membrane"/>
    <property type="evidence" value="ECO:0007669"/>
    <property type="project" value="UniProtKB-SubCell"/>
</dbReference>
<gene>
    <name evidence="11" type="primary">pyrD</name>
    <name evidence="13" type="ORF">LA66_05595</name>
</gene>
<dbReference type="SUPFAM" id="SSF51395">
    <property type="entry name" value="FMN-linked oxidoreductases"/>
    <property type="match status" value="1"/>
</dbReference>
<keyword evidence="5 11" id="KW-0285">Flavoprotein</keyword>
<feature type="binding site" evidence="11">
    <location>
        <position position="267"/>
    </location>
    <ligand>
        <name>FMN</name>
        <dbReference type="ChEBI" id="CHEBI:58210"/>
    </ligand>
</feature>
<accession>A0A0B1QB64</accession>
<feature type="domain" description="Dihydroorotate dehydrogenase catalytic" evidence="12">
    <location>
        <begin position="44"/>
        <end position="338"/>
    </location>
</feature>
<evidence type="ECO:0000256" key="5">
    <source>
        <dbReference type="ARBA" id="ARBA00022630"/>
    </source>
</evidence>
<dbReference type="STRING" id="370622.LA66_05595"/>
<dbReference type="InterPro" id="IPR050074">
    <property type="entry name" value="DHO_dehydrogenase"/>
</dbReference>
<dbReference type="InterPro" id="IPR005719">
    <property type="entry name" value="Dihydroorotate_DH_2"/>
</dbReference>
<feature type="binding site" evidence="11">
    <location>
        <position position="85"/>
    </location>
    <ligand>
        <name>FMN</name>
        <dbReference type="ChEBI" id="CHEBI:58210"/>
    </ligand>
</feature>
<dbReference type="UniPathway" id="UPA00070">
    <property type="reaction ID" value="UER00946"/>
</dbReference>
<dbReference type="Gene3D" id="3.20.20.70">
    <property type="entry name" value="Aldolase class I"/>
    <property type="match status" value="1"/>
</dbReference>
<feature type="active site" description="Nucleophile" evidence="11">
    <location>
        <position position="173"/>
    </location>
</feature>
<comment type="catalytic activity">
    <reaction evidence="10 11">
        <text>(S)-dihydroorotate + a quinone = orotate + a quinol</text>
        <dbReference type="Rhea" id="RHEA:30187"/>
        <dbReference type="ChEBI" id="CHEBI:24646"/>
        <dbReference type="ChEBI" id="CHEBI:30839"/>
        <dbReference type="ChEBI" id="CHEBI:30864"/>
        <dbReference type="ChEBI" id="CHEBI:132124"/>
        <dbReference type="EC" id="1.3.5.2"/>
    </reaction>
</comment>
<feature type="binding site" evidence="11">
    <location>
        <position position="139"/>
    </location>
    <ligand>
        <name>FMN</name>
        <dbReference type="ChEBI" id="CHEBI:58210"/>
    </ligand>
</feature>
<dbReference type="EC" id="1.3.5.2" evidence="11"/>